<reference evidence="3" key="1">
    <citation type="submission" date="2005-10" db="EMBL/GenBank/DDBJ databases">
        <title>Complete sequence of Pelobacter carbinolicus DSM 2380.</title>
        <authorList>
            <person name="Copeland A."/>
            <person name="Lucas S."/>
            <person name="Lapidus A."/>
            <person name="Barry K."/>
            <person name="Detter J.C."/>
            <person name="Glavina T."/>
            <person name="Hammon N."/>
            <person name="Israni S."/>
            <person name="Pitluck S."/>
            <person name="Chertkov O."/>
            <person name="Schmutz J."/>
            <person name="Larimer F."/>
            <person name="Land M."/>
            <person name="Kyrpides N."/>
            <person name="Ivanova N."/>
            <person name="Richardson P."/>
        </authorList>
    </citation>
    <scope>NUCLEOTIDE SEQUENCE [LARGE SCALE GENOMIC DNA]</scope>
    <source>
        <strain evidence="3">DSM 2380 / NBRC 103641 / GraBd1</strain>
    </source>
</reference>
<evidence type="ECO:0000313" key="3">
    <source>
        <dbReference type="Proteomes" id="UP000002534"/>
    </source>
</evidence>
<sequence>MTSQSHRSCTMDQLQTALIKLIKLIKTVRFYPPEHPTLKHVGEETFDAFQPLLQNGNLALTVRKDRILFDHEDAPQEHAGIRNLAHFLFARRIQRLFFLPELTTRDLIVFSRNVTLKTTDIQAKGGLQELLLTEQTTGIWINELDLSVIKAAKERIQHQTEQISVGTEQNAAAASPENQQIDHQQGVTSENTGDFALNEHLIDQLSLEQLLTQLPRESSDRRFKLLLNRVPPLVFQHLSECHLPLVLQTFQVLASLLGNRQLHKTRRGETLTCLHQVTSPIVIDFLIDTLCTRGVPKELRDRIMQTLVFLRDKSVAPLINRLTREKDTLARKLLSTNLVKLGATAVPELISALQNRHWYVVRNVVAILGQIANPHTASHLIPLIWSDDLRIARETIRALARIGGDQAVDALLQLVDSSHRELYPQAIIALGSIRNPVAVPSLVKIIQSRDPFMKKTEIKIAAIKALGRIASDEAAPQLERLAKSRPWWKKDRKTTLRIQAIAALVKIGCPSSQPVLENLCRATDHRIAQSASRGLKQWPTN</sequence>
<dbReference type="Gene3D" id="1.25.10.10">
    <property type="entry name" value="Leucine-rich Repeat Variant"/>
    <property type="match status" value="2"/>
</dbReference>
<name>Q3A6J2_SYNC1</name>
<dbReference type="PANTHER" id="PTHR12697">
    <property type="entry name" value="PBS LYASE HEAT-LIKE PROTEIN"/>
    <property type="match status" value="1"/>
</dbReference>
<dbReference type="HOGENOM" id="CLU_503296_0_0_7"/>
<dbReference type="InterPro" id="IPR011989">
    <property type="entry name" value="ARM-like"/>
</dbReference>
<organism evidence="2 3">
    <name type="scientific">Syntrophotalea carbinolica (strain DSM 2380 / NBRC 103641 / GraBd1)</name>
    <name type="common">Pelobacter carbinolicus</name>
    <dbReference type="NCBI Taxonomy" id="338963"/>
    <lineage>
        <taxon>Bacteria</taxon>
        <taxon>Pseudomonadati</taxon>
        <taxon>Thermodesulfobacteriota</taxon>
        <taxon>Desulfuromonadia</taxon>
        <taxon>Desulfuromonadales</taxon>
        <taxon>Syntrophotaleaceae</taxon>
        <taxon>Syntrophotalea</taxon>
    </lineage>
</organism>
<dbReference type="OrthoDB" id="9766168at2"/>
<reference evidence="2 3" key="2">
    <citation type="journal article" date="2012" name="BMC Genomics">
        <title>The genome of Pelobacter carbinolicus reveals surprising metabolic capabilities and physiological features.</title>
        <authorList>
            <person name="Aklujkar M."/>
            <person name="Haveman S.A."/>
            <person name="Didonato R.Jr."/>
            <person name="Chertkov O."/>
            <person name="Han C.S."/>
            <person name="Land M.L."/>
            <person name="Brown P."/>
            <person name="Lovley D.R."/>
        </authorList>
    </citation>
    <scope>NUCLEOTIDE SEQUENCE [LARGE SCALE GENOMIC DNA]</scope>
    <source>
        <strain evidence="3">DSM 2380 / NBRC 103641 / GraBd1</strain>
    </source>
</reference>
<protein>
    <submittedName>
        <fullName evidence="2">HEAT-like repeat-containing protein</fullName>
    </submittedName>
</protein>
<dbReference type="RefSeq" id="WP_011340459.1">
    <property type="nucleotide sequence ID" value="NC_007498.2"/>
</dbReference>
<feature type="region of interest" description="Disordered" evidence="1">
    <location>
        <begin position="162"/>
        <end position="187"/>
    </location>
</feature>
<dbReference type="Pfam" id="PF13646">
    <property type="entry name" value="HEAT_2"/>
    <property type="match status" value="2"/>
</dbReference>
<proteinExistence type="predicted"/>
<evidence type="ECO:0000313" key="2">
    <source>
        <dbReference type="EMBL" id="ABA88015.1"/>
    </source>
</evidence>
<dbReference type="InterPro" id="IPR016024">
    <property type="entry name" value="ARM-type_fold"/>
</dbReference>
<dbReference type="GO" id="GO:0016491">
    <property type="term" value="F:oxidoreductase activity"/>
    <property type="evidence" value="ECO:0007669"/>
    <property type="project" value="TreeGrafter"/>
</dbReference>
<dbReference type="STRING" id="338963.Pcar_0756"/>
<dbReference type="SMART" id="SM00567">
    <property type="entry name" value="EZ_HEAT"/>
    <property type="match status" value="6"/>
</dbReference>
<dbReference type="InterPro" id="IPR004155">
    <property type="entry name" value="PBS_lyase_HEAT"/>
</dbReference>
<dbReference type="SUPFAM" id="SSF48371">
    <property type="entry name" value="ARM repeat"/>
    <property type="match status" value="1"/>
</dbReference>
<dbReference type="PANTHER" id="PTHR12697:SF38">
    <property type="entry name" value="PBS LYASE HEAT DOMAIN PROTEIN REPEAT-CONTAINING PROTEIN"/>
    <property type="match status" value="1"/>
</dbReference>
<dbReference type="eggNOG" id="COG1413">
    <property type="taxonomic scope" value="Bacteria"/>
</dbReference>
<dbReference type="KEGG" id="pca:Pcar_0756"/>
<dbReference type="AlphaFoldDB" id="Q3A6J2"/>
<gene>
    <name evidence="2" type="ordered locus">Pcar_0756</name>
</gene>
<keyword evidence="3" id="KW-1185">Reference proteome</keyword>
<evidence type="ECO:0000256" key="1">
    <source>
        <dbReference type="SAM" id="MobiDB-lite"/>
    </source>
</evidence>
<dbReference type="Proteomes" id="UP000002534">
    <property type="component" value="Chromosome"/>
</dbReference>
<accession>Q3A6J2</accession>
<dbReference type="EMBL" id="CP000142">
    <property type="protein sequence ID" value="ABA88015.1"/>
    <property type="molecule type" value="Genomic_DNA"/>
</dbReference>